<keyword evidence="4 7" id="KW-0812">Transmembrane</keyword>
<dbReference type="AlphaFoldDB" id="A0AAJ1WFF7"/>
<accession>A0AAJ1WFF7</accession>
<protein>
    <submittedName>
        <fullName evidence="9">ACDE family multidrug resistance protein</fullName>
    </submittedName>
</protein>
<dbReference type="InterPro" id="IPR036259">
    <property type="entry name" value="MFS_trans_sf"/>
</dbReference>
<evidence type="ECO:0000256" key="3">
    <source>
        <dbReference type="ARBA" id="ARBA00022475"/>
    </source>
</evidence>
<dbReference type="EMBL" id="JAUSUC010000002">
    <property type="protein sequence ID" value="MDQ0213887.1"/>
    <property type="molecule type" value="Genomic_DNA"/>
</dbReference>
<dbReference type="GO" id="GO:0005886">
    <property type="term" value="C:plasma membrane"/>
    <property type="evidence" value="ECO:0007669"/>
    <property type="project" value="UniProtKB-SubCell"/>
</dbReference>
<evidence type="ECO:0000256" key="4">
    <source>
        <dbReference type="ARBA" id="ARBA00022692"/>
    </source>
</evidence>
<reference evidence="9" key="1">
    <citation type="submission" date="2023-07" db="EMBL/GenBank/DDBJ databases">
        <title>Genomic Encyclopedia of Type Strains, Phase IV (KMG-IV): sequencing the most valuable type-strain genomes for metagenomic binning, comparative biology and taxonomic classification.</title>
        <authorList>
            <person name="Goeker M."/>
        </authorList>
    </citation>
    <scope>NUCLEOTIDE SEQUENCE</scope>
    <source>
        <strain evidence="9">DSM 23947</strain>
    </source>
</reference>
<feature type="transmembrane region" description="Helical" evidence="7">
    <location>
        <begin position="96"/>
        <end position="120"/>
    </location>
</feature>
<dbReference type="PANTHER" id="PTHR43124">
    <property type="entry name" value="PURINE EFFLUX PUMP PBUE"/>
    <property type="match status" value="1"/>
</dbReference>
<dbReference type="InterPro" id="IPR005829">
    <property type="entry name" value="Sugar_transporter_CS"/>
</dbReference>
<dbReference type="PANTHER" id="PTHR43124:SF3">
    <property type="entry name" value="CHLORAMPHENICOL EFFLUX PUMP RV0191"/>
    <property type="match status" value="1"/>
</dbReference>
<dbReference type="PROSITE" id="PS50850">
    <property type="entry name" value="MFS"/>
    <property type="match status" value="1"/>
</dbReference>
<dbReference type="GO" id="GO:0022857">
    <property type="term" value="F:transmembrane transporter activity"/>
    <property type="evidence" value="ECO:0007669"/>
    <property type="project" value="InterPro"/>
</dbReference>
<keyword evidence="5 7" id="KW-1133">Transmembrane helix</keyword>
<dbReference type="InterPro" id="IPR050189">
    <property type="entry name" value="MFS_Efflux_Transporters"/>
</dbReference>
<evidence type="ECO:0000313" key="10">
    <source>
        <dbReference type="Proteomes" id="UP001237207"/>
    </source>
</evidence>
<feature type="transmembrane region" description="Helical" evidence="7">
    <location>
        <begin position="302"/>
        <end position="324"/>
    </location>
</feature>
<comment type="caution">
    <text evidence="9">The sequence shown here is derived from an EMBL/GenBank/DDBJ whole genome shotgun (WGS) entry which is preliminary data.</text>
</comment>
<proteinExistence type="predicted"/>
<feature type="transmembrane region" description="Helical" evidence="7">
    <location>
        <begin position="157"/>
        <end position="179"/>
    </location>
</feature>
<keyword evidence="6 7" id="KW-0472">Membrane</keyword>
<dbReference type="CDD" id="cd17474">
    <property type="entry name" value="MFS_YfmO_like"/>
    <property type="match status" value="1"/>
</dbReference>
<dbReference type="InterPro" id="IPR011701">
    <property type="entry name" value="MFS"/>
</dbReference>
<dbReference type="PRINTS" id="PR01036">
    <property type="entry name" value="TCRTETB"/>
</dbReference>
<sequence length="397" mass="44293">MSKPLFYISLLPFIMVLGNSMMIPILPDMQSELHLTEKESGYILSFFSFPAAIIIPFIGFLSDRFGRKILILLSLFFVIGGSVLCAVSIWFPHPFIWLLIGRVIQGIGAAGTTPLAMAIIGDAVDRTRQGEAFGLLEVFNGVGKVVAPIVGATAAAIYNWNLAFVFVIIVTVLSLVGIFKTIPNKKSGNQVNSIRNYLQDLIYVLKSKWLEIFPLFYMGAVGLFLLFGILFYLSYYIEMTYHIDGFFKGTAFMFPLAAMTIVSYWTGKQLKNSGNFQSLTLIGISVMMVSFAGMEWNHSFHFFLFFLTIAFAGLGFILPCMNTAITSQVSDGERGFIVGLYGTARFIGVALGPTIFSIWIDDVGYMIRIVFILSFSMLLAFIFHQLIMKETQPYLQK</sequence>
<dbReference type="Gene3D" id="1.20.1250.20">
    <property type="entry name" value="MFS general substrate transporter like domains"/>
    <property type="match status" value="1"/>
</dbReference>
<dbReference type="Proteomes" id="UP001237207">
    <property type="component" value="Unassembled WGS sequence"/>
</dbReference>
<feature type="transmembrane region" description="Helical" evidence="7">
    <location>
        <begin position="132"/>
        <end position="151"/>
    </location>
</feature>
<feature type="domain" description="Major facilitator superfamily (MFS) profile" evidence="8">
    <location>
        <begin position="4"/>
        <end position="392"/>
    </location>
</feature>
<evidence type="ECO:0000256" key="1">
    <source>
        <dbReference type="ARBA" id="ARBA00004651"/>
    </source>
</evidence>
<gene>
    <name evidence="9" type="ORF">J2S13_000281</name>
</gene>
<feature type="transmembrane region" description="Helical" evidence="7">
    <location>
        <begin position="41"/>
        <end position="62"/>
    </location>
</feature>
<evidence type="ECO:0000256" key="2">
    <source>
        <dbReference type="ARBA" id="ARBA00022448"/>
    </source>
</evidence>
<dbReference type="InterPro" id="IPR020846">
    <property type="entry name" value="MFS_dom"/>
</dbReference>
<name>A0AAJ1WFF7_9BACI</name>
<feature type="transmembrane region" description="Helical" evidence="7">
    <location>
        <begin position="69"/>
        <end position="90"/>
    </location>
</feature>
<keyword evidence="3" id="KW-1003">Cell membrane</keyword>
<organism evidence="9 10">
    <name type="scientific">Oikeobacillus pervagus</name>
    <dbReference type="NCBI Taxonomy" id="1325931"/>
    <lineage>
        <taxon>Bacteria</taxon>
        <taxon>Bacillati</taxon>
        <taxon>Bacillota</taxon>
        <taxon>Bacilli</taxon>
        <taxon>Bacillales</taxon>
        <taxon>Bacillaceae</taxon>
        <taxon>Oikeobacillus</taxon>
    </lineage>
</organism>
<feature type="transmembrane region" description="Helical" evidence="7">
    <location>
        <begin position="249"/>
        <end position="267"/>
    </location>
</feature>
<evidence type="ECO:0000256" key="6">
    <source>
        <dbReference type="ARBA" id="ARBA00023136"/>
    </source>
</evidence>
<evidence type="ECO:0000256" key="5">
    <source>
        <dbReference type="ARBA" id="ARBA00022989"/>
    </source>
</evidence>
<evidence type="ECO:0000313" key="9">
    <source>
        <dbReference type="EMBL" id="MDQ0213887.1"/>
    </source>
</evidence>
<feature type="transmembrane region" description="Helical" evidence="7">
    <location>
        <begin position="365"/>
        <end position="387"/>
    </location>
</feature>
<feature type="transmembrane region" description="Helical" evidence="7">
    <location>
        <begin position="336"/>
        <end position="359"/>
    </location>
</feature>
<dbReference type="Pfam" id="PF07690">
    <property type="entry name" value="MFS_1"/>
    <property type="match status" value="1"/>
</dbReference>
<dbReference type="PROSITE" id="PS00216">
    <property type="entry name" value="SUGAR_TRANSPORT_1"/>
    <property type="match status" value="1"/>
</dbReference>
<dbReference type="SUPFAM" id="SSF103473">
    <property type="entry name" value="MFS general substrate transporter"/>
    <property type="match status" value="1"/>
</dbReference>
<feature type="transmembrane region" description="Helical" evidence="7">
    <location>
        <begin position="215"/>
        <end position="237"/>
    </location>
</feature>
<comment type="subcellular location">
    <subcellularLocation>
        <location evidence="1">Cell membrane</location>
        <topology evidence="1">Multi-pass membrane protein</topology>
    </subcellularLocation>
</comment>
<keyword evidence="10" id="KW-1185">Reference proteome</keyword>
<dbReference type="RefSeq" id="WP_307255882.1">
    <property type="nucleotide sequence ID" value="NZ_JAUSUC010000002.1"/>
</dbReference>
<evidence type="ECO:0000259" key="8">
    <source>
        <dbReference type="PROSITE" id="PS50850"/>
    </source>
</evidence>
<feature type="transmembrane region" description="Helical" evidence="7">
    <location>
        <begin position="279"/>
        <end position="296"/>
    </location>
</feature>
<feature type="transmembrane region" description="Helical" evidence="7">
    <location>
        <begin position="5"/>
        <end position="26"/>
    </location>
</feature>
<evidence type="ECO:0000256" key="7">
    <source>
        <dbReference type="SAM" id="Phobius"/>
    </source>
</evidence>
<keyword evidence="2" id="KW-0813">Transport</keyword>